<dbReference type="Gene3D" id="1.20.1250.20">
    <property type="entry name" value="MFS general substrate transporter like domains"/>
    <property type="match status" value="1"/>
</dbReference>
<dbReference type="InterPro" id="IPR036259">
    <property type="entry name" value="MFS_trans_sf"/>
</dbReference>
<dbReference type="Proteomes" id="UP000664002">
    <property type="component" value="Unassembled WGS sequence"/>
</dbReference>
<dbReference type="AlphaFoldDB" id="A0A939NKA3"/>
<dbReference type="SUPFAM" id="SSF103473">
    <property type="entry name" value="MFS general substrate transporter"/>
    <property type="match status" value="1"/>
</dbReference>
<proteinExistence type="predicted"/>
<organism evidence="1 2">
    <name type="scientific">Klebsiella pneumoniae</name>
    <dbReference type="NCBI Taxonomy" id="573"/>
    <lineage>
        <taxon>Bacteria</taxon>
        <taxon>Pseudomonadati</taxon>
        <taxon>Pseudomonadota</taxon>
        <taxon>Gammaproteobacteria</taxon>
        <taxon>Enterobacterales</taxon>
        <taxon>Enterobacteriaceae</taxon>
        <taxon>Klebsiella/Raoultella group</taxon>
        <taxon>Klebsiella</taxon>
        <taxon>Klebsiella pneumoniae complex</taxon>
    </lineage>
</organism>
<reference evidence="1" key="1">
    <citation type="submission" date="2021-03" db="EMBL/GenBank/DDBJ databases">
        <title>Molecular epidemiology and mechanisms of colistin and carbapenem resistance in Enterobacteriaceae from clinical isolates, the environment and porcine samples in Pretoria, South Africa.</title>
        <authorList>
            <person name="Bogoshi D."/>
            <person name="Mbelle N.M."/>
            <person name="Naidoo V."/>
            <person name="Osei Sekyere J."/>
        </authorList>
    </citation>
    <scope>NUCLEOTIDE SEQUENCE</scope>
    <source>
        <strain evidence="1">C027</strain>
    </source>
</reference>
<name>A0A939NKA3_KLEPN</name>
<evidence type="ECO:0000313" key="1">
    <source>
        <dbReference type="EMBL" id="MBO1997365.1"/>
    </source>
</evidence>
<dbReference type="EMBL" id="JAGETM010000005">
    <property type="protein sequence ID" value="MBO1997365.1"/>
    <property type="molecule type" value="Genomic_DNA"/>
</dbReference>
<protein>
    <submittedName>
        <fullName evidence="1">Uncharacterized protein</fullName>
    </submittedName>
</protein>
<gene>
    <name evidence="1" type="ORF">J4730_10555</name>
</gene>
<accession>A0A939NKA3</accession>
<sequence>MLVLFLLGVTVNYITRNSLGIIAPELKATLGITTEQYSWIVGAFQLAYDFPAAVRLAYRRHRPEAWLYDLRHPVGAGLYRPRRGR</sequence>
<evidence type="ECO:0000313" key="2">
    <source>
        <dbReference type="Proteomes" id="UP000664002"/>
    </source>
</evidence>
<comment type="caution">
    <text evidence="1">The sequence shown here is derived from an EMBL/GenBank/DDBJ whole genome shotgun (WGS) entry which is preliminary data.</text>
</comment>